<feature type="domain" description="HTH cro/C1-type" evidence="1">
    <location>
        <begin position="7"/>
        <end position="59"/>
    </location>
</feature>
<dbReference type="EMBL" id="CP032627">
    <property type="protein sequence ID" value="AYF99771.1"/>
    <property type="molecule type" value="Genomic_DNA"/>
</dbReference>
<dbReference type="KEGG" id="lact:D7I46_00920"/>
<dbReference type="Pfam" id="PF13443">
    <property type="entry name" value="HTH_26"/>
    <property type="match status" value="1"/>
</dbReference>
<dbReference type="AlphaFoldDB" id="A0A387BCN7"/>
<dbReference type="InterPro" id="IPR001387">
    <property type="entry name" value="Cro/C1-type_HTH"/>
</dbReference>
<proteinExistence type="predicted"/>
<gene>
    <name evidence="2" type="ORF">D7I46_00920</name>
</gene>
<evidence type="ECO:0000259" key="1">
    <source>
        <dbReference type="PROSITE" id="PS50943"/>
    </source>
</evidence>
<dbReference type="RefSeq" id="WP_120771160.1">
    <property type="nucleotide sequence ID" value="NZ_CP032627.1"/>
</dbReference>
<accession>A0A387BCN7</accession>
<evidence type="ECO:0000313" key="3">
    <source>
        <dbReference type="Proteomes" id="UP000269374"/>
    </source>
</evidence>
<dbReference type="PROSITE" id="PS50943">
    <property type="entry name" value="HTH_CROC1"/>
    <property type="match status" value="1"/>
</dbReference>
<keyword evidence="3" id="KW-1185">Reference proteome</keyword>
<dbReference type="InterPro" id="IPR010982">
    <property type="entry name" value="Lambda_DNA-bd_dom_sf"/>
</dbReference>
<evidence type="ECO:0000313" key="2">
    <source>
        <dbReference type="EMBL" id="AYF99771.1"/>
    </source>
</evidence>
<dbReference type="GO" id="GO:0003677">
    <property type="term" value="F:DNA binding"/>
    <property type="evidence" value="ECO:0007669"/>
    <property type="project" value="InterPro"/>
</dbReference>
<dbReference type="OrthoDB" id="9805856at2"/>
<dbReference type="CDD" id="cd00093">
    <property type="entry name" value="HTH_XRE"/>
    <property type="match status" value="1"/>
</dbReference>
<name>A0A387BCN7_9LACT</name>
<dbReference type="SUPFAM" id="SSF47413">
    <property type="entry name" value="lambda repressor-like DNA-binding domains"/>
    <property type="match status" value="1"/>
</dbReference>
<dbReference type="Gene3D" id="1.10.260.40">
    <property type="entry name" value="lambda repressor-like DNA-binding domains"/>
    <property type="match status" value="1"/>
</dbReference>
<dbReference type="SMART" id="SM00530">
    <property type="entry name" value="HTH_XRE"/>
    <property type="match status" value="1"/>
</dbReference>
<organism evidence="2 3">
    <name type="scientific">Lactococcus allomyrinae</name>
    <dbReference type="NCBI Taxonomy" id="2419773"/>
    <lineage>
        <taxon>Bacteria</taxon>
        <taxon>Bacillati</taxon>
        <taxon>Bacillota</taxon>
        <taxon>Bacilli</taxon>
        <taxon>Lactobacillales</taxon>
        <taxon>Streptococcaceae</taxon>
        <taxon>Lactococcus</taxon>
    </lineage>
</organism>
<reference evidence="2 3" key="1">
    <citation type="submission" date="2018-09" db="EMBL/GenBank/DDBJ databases">
        <title>Genome sequencing of strain 1JSPR-7.</title>
        <authorList>
            <person name="Heo J."/>
            <person name="Kim S.-J."/>
            <person name="Kwon S.-W."/>
        </authorList>
    </citation>
    <scope>NUCLEOTIDE SEQUENCE [LARGE SCALE GENOMIC DNA]</scope>
    <source>
        <strain evidence="2 3">1JSPR-7</strain>
    </source>
</reference>
<protein>
    <submittedName>
        <fullName evidence="2">XRE family transcriptional regulator</fullName>
    </submittedName>
</protein>
<dbReference type="Proteomes" id="UP000269374">
    <property type="component" value="Chromosome"/>
</dbReference>
<sequence>MTTFERIKSLADGQGISLKDLAIRLGFSENNIYKWKTAKPKGEDLAKVADYFNVTVDYLLGRADAPKEMLQKPKVQILARKMDTELSDEEIDMLGALIAKFAKDNGYDK</sequence>